<gene>
    <name evidence="7" type="ORF">HDF17_003329</name>
</gene>
<proteinExistence type="inferred from homology"/>
<organism evidence="7 8">
    <name type="scientific">Granulicella arctica</name>
    <dbReference type="NCBI Taxonomy" id="940613"/>
    <lineage>
        <taxon>Bacteria</taxon>
        <taxon>Pseudomonadati</taxon>
        <taxon>Acidobacteriota</taxon>
        <taxon>Terriglobia</taxon>
        <taxon>Terriglobales</taxon>
        <taxon>Acidobacteriaceae</taxon>
        <taxon>Granulicella</taxon>
    </lineage>
</organism>
<dbReference type="Proteomes" id="UP000589520">
    <property type="component" value="Unassembled WGS sequence"/>
</dbReference>
<comment type="caution">
    <text evidence="7">The sequence shown here is derived from an EMBL/GenBank/DDBJ whole genome shotgun (WGS) entry which is preliminary data.</text>
</comment>
<dbReference type="PANTHER" id="PTHR13353">
    <property type="entry name" value="TRANSMEMBRANE PROTEIN 19"/>
    <property type="match status" value="1"/>
</dbReference>
<dbReference type="AlphaFoldDB" id="A0A7Y9THY2"/>
<feature type="transmembrane region" description="Helical" evidence="6">
    <location>
        <begin position="271"/>
        <end position="288"/>
    </location>
</feature>
<reference evidence="7 8" key="1">
    <citation type="submission" date="2020-07" db="EMBL/GenBank/DDBJ databases">
        <title>Genomic Encyclopedia of Type Strains, Phase IV (KMG-V): Genome sequencing to study the core and pangenomes of soil and plant-associated prokaryotes.</title>
        <authorList>
            <person name="Whitman W."/>
        </authorList>
    </citation>
    <scope>NUCLEOTIDE SEQUENCE [LARGE SCALE GENOMIC DNA]</scope>
    <source>
        <strain evidence="7 8">X4EP2</strain>
    </source>
</reference>
<keyword evidence="3 6" id="KW-0812">Transmembrane</keyword>
<feature type="transmembrane region" description="Helical" evidence="6">
    <location>
        <begin position="83"/>
        <end position="101"/>
    </location>
</feature>
<comment type="similarity">
    <text evidence="2">Belongs to the TMEM19 family.</text>
</comment>
<protein>
    <submittedName>
        <fullName evidence="7">Uncharacterized protein (TIGR00297 family)</fullName>
    </submittedName>
</protein>
<evidence type="ECO:0000256" key="2">
    <source>
        <dbReference type="ARBA" id="ARBA00009012"/>
    </source>
</evidence>
<name>A0A7Y9THY2_9BACT</name>
<feature type="transmembrane region" description="Helical" evidence="6">
    <location>
        <begin position="240"/>
        <end position="259"/>
    </location>
</feature>
<sequence length="292" mass="30621">MRTKMRRTQTARGQGKVIAGERDRMQSEMLSGAMGGLLVAKTLIVVWAFHRLGTYPRWFWVALAGSAAFALVVWLLRSATGPAAALGGFVCMNILLAQGFGMSWQQTAMPALLTLFVLTFAATRFGRSRKERMGVAEPKRGRRAAQVLANLGVAGLCAGAASPLLLAACLAALAEATADTVSSEMGQALGGRTLLITSWSEVPAGTDGGISIAGTTLGAAAAGAIVLVTAATRFVRWEMGMVVFGAAVAGLLFDSWLGATVERKGWLGNDLVNFCSTVVAAVVGYWGMRLMM</sequence>
<feature type="transmembrane region" description="Helical" evidence="6">
    <location>
        <begin position="208"/>
        <end position="228"/>
    </location>
</feature>
<evidence type="ECO:0000256" key="1">
    <source>
        <dbReference type="ARBA" id="ARBA00004141"/>
    </source>
</evidence>
<dbReference type="RefSeq" id="WP_179492789.1">
    <property type="nucleotide sequence ID" value="NZ_JACCCW010000002.1"/>
</dbReference>
<dbReference type="EMBL" id="JACCCW010000002">
    <property type="protein sequence ID" value="NYF81009.1"/>
    <property type="molecule type" value="Genomic_DNA"/>
</dbReference>
<feature type="transmembrane region" description="Helical" evidence="6">
    <location>
        <begin position="147"/>
        <end position="174"/>
    </location>
</feature>
<feature type="transmembrane region" description="Helical" evidence="6">
    <location>
        <begin position="107"/>
        <end position="126"/>
    </location>
</feature>
<accession>A0A7Y9THY2</accession>
<dbReference type="Pfam" id="PF01940">
    <property type="entry name" value="DUF92"/>
    <property type="match status" value="1"/>
</dbReference>
<evidence type="ECO:0000256" key="3">
    <source>
        <dbReference type="ARBA" id="ARBA00022692"/>
    </source>
</evidence>
<evidence type="ECO:0000256" key="6">
    <source>
        <dbReference type="SAM" id="Phobius"/>
    </source>
</evidence>
<evidence type="ECO:0000256" key="4">
    <source>
        <dbReference type="ARBA" id="ARBA00022989"/>
    </source>
</evidence>
<evidence type="ECO:0000313" key="7">
    <source>
        <dbReference type="EMBL" id="NYF81009.1"/>
    </source>
</evidence>
<dbReference type="GO" id="GO:0016020">
    <property type="term" value="C:membrane"/>
    <property type="evidence" value="ECO:0007669"/>
    <property type="project" value="UniProtKB-SubCell"/>
</dbReference>
<keyword evidence="4 6" id="KW-1133">Transmembrane helix</keyword>
<keyword evidence="8" id="KW-1185">Reference proteome</keyword>
<dbReference type="PANTHER" id="PTHR13353:SF5">
    <property type="entry name" value="TRANSMEMBRANE PROTEIN 19"/>
    <property type="match status" value="1"/>
</dbReference>
<feature type="transmembrane region" description="Helical" evidence="6">
    <location>
        <begin position="32"/>
        <end position="52"/>
    </location>
</feature>
<evidence type="ECO:0000256" key="5">
    <source>
        <dbReference type="ARBA" id="ARBA00023136"/>
    </source>
</evidence>
<comment type="subcellular location">
    <subcellularLocation>
        <location evidence="1">Membrane</location>
        <topology evidence="1">Multi-pass membrane protein</topology>
    </subcellularLocation>
</comment>
<dbReference type="InterPro" id="IPR002794">
    <property type="entry name" value="DUF92_TMEM19"/>
</dbReference>
<keyword evidence="5 6" id="KW-0472">Membrane</keyword>
<evidence type="ECO:0000313" key="8">
    <source>
        <dbReference type="Proteomes" id="UP000589520"/>
    </source>
</evidence>
<feature type="transmembrane region" description="Helical" evidence="6">
    <location>
        <begin position="58"/>
        <end position="76"/>
    </location>
</feature>